<dbReference type="EMBL" id="OZ020099">
    <property type="protein sequence ID" value="CAK9272227.1"/>
    <property type="molecule type" value="Genomic_DNA"/>
</dbReference>
<dbReference type="Proteomes" id="UP001497444">
    <property type="component" value="Chromosome 4"/>
</dbReference>
<dbReference type="InterPro" id="IPR013083">
    <property type="entry name" value="Znf_RING/FYVE/PHD"/>
</dbReference>
<feature type="domain" description="RING-type" evidence="11">
    <location>
        <begin position="129"/>
        <end position="171"/>
    </location>
</feature>
<evidence type="ECO:0000313" key="12">
    <source>
        <dbReference type="EMBL" id="CAK9272227.1"/>
    </source>
</evidence>
<dbReference type="CDD" id="cd16461">
    <property type="entry name" value="RING-H2_EL5-like"/>
    <property type="match status" value="1"/>
</dbReference>
<evidence type="ECO:0000256" key="9">
    <source>
        <dbReference type="SAM" id="MobiDB-lite"/>
    </source>
</evidence>
<sequence>MSISYVGVHFLLYVGPLGSPPIGPTQPESGGESPSVGTHTLSSSFRPSIAVIIGVLTTMFSLTFLLLLYAKHCKRSNLFGDRGTGVPDEPLAAPYSVPRSNSGIDRLLVEALPMFTFASLQGLKEGLECAVCLCRYEDNEILRLLPKCKHAFHVDCVDLWLASHSTCPLCRHCVSSEDLTLVEDSVASRHSVIVPQDNVDRVVLSLKPESSKRRDGLLLGDPHVDHIIETKPLTSGRRLGHRIIISDVVMRERWSDFAARDVLLLNTQLLFGLNERLSVSRMSSCSRNDLLSPLNLRTSPNRPEFILVDGKRLSTRIDQRSLSDLTSVERVADSRKKDQVGIRSSDGPQNTDNERTRQWLSIARKTLNRLVGREKRIPSSIGLQPKV</sequence>
<feature type="region of interest" description="Disordered" evidence="9">
    <location>
        <begin position="336"/>
        <end position="357"/>
    </location>
</feature>
<keyword evidence="2 10" id="KW-0812">Transmembrane</keyword>
<dbReference type="PROSITE" id="PS50089">
    <property type="entry name" value="ZF_RING_2"/>
    <property type="match status" value="1"/>
</dbReference>
<keyword evidence="3" id="KW-0479">Metal-binding</keyword>
<keyword evidence="5" id="KW-0862">Zinc</keyword>
<evidence type="ECO:0000256" key="2">
    <source>
        <dbReference type="ARBA" id="ARBA00022692"/>
    </source>
</evidence>
<reference evidence="12" key="1">
    <citation type="submission" date="2024-02" db="EMBL/GenBank/DDBJ databases">
        <authorList>
            <consortium name="ELIXIR-Norway"/>
            <consortium name="Elixir Norway"/>
        </authorList>
    </citation>
    <scope>NUCLEOTIDE SEQUENCE</scope>
</reference>
<evidence type="ECO:0000256" key="7">
    <source>
        <dbReference type="ARBA" id="ARBA00023136"/>
    </source>
</evidence>
<keyword evidence="4 8" id="KW-0863">Zinc-finger</keyword>
<evidence type="ECO:0000256" key="5">
    <source>
        <dbReference type="ARBA" id="ARBA00022833"/>
    </source>
</evidence>
<proteinExistence type="predicted"/>
<name>A0ABP0WZK4_9BRYO</name>
<evidence type="ECO:0000256" key="4">
    <source>
        <dbReference type="ARBA" id="ARBA00022771"/>
    </source>
</evidence>
<dbReference type="PANTHER" id="PTHR46539:SF1">
    <property type="entry name" value="E3 UBIQUITIN-PROTEIN LIGASE ATL42"/>
    <property type="match status" value="1"/>
</dbReference>
<evidence type="ECO:0000256" key="10">
    <source>
        <dbReference type="SAM" id="Phobius"/>
    </source>
</evidence>
<keyword evidence="7 10" id="KW-0472">Membrane</keyword>
<evidence type="ECO:0000256" key="3">
    <source>
        <dbReference type="ARBA" id="ARBA00022723"/>
    </source>
</evidence>
<comment type="subcellular location">
    <subcellularLocation>
        <location evidence="1">Membrane</location>
    </subcellularLocation>
</comment>
<evidence type="ECO:0000259" key="11">
    <source>
        <dbReference type="PROSITE" id="PS50089"/>
    </source>
</evidence>
<accession>A0ABP0WZK4</accession>
<protein>
    <recommendedName>
        <fullName evidence="11">RING-type domain-containing protein</fullName>
    </recommendedName>
</protein>
<dbReference type="SMART" id="SM00184">
    <property type="entry name" value="RING"/>
    <property type="match status" value="1"/>
</dbReference>
<evidence type="ECO:0000313" key="13">
    <source>
        <dbReference type="Proteomes" id="UP001497444"/>
    </source>
</evidence>
<dbReference type="Pfam" id="PF13639">
    <property type="entry name" value="zf-RING_2"/>
    <property type="match status" value="1"/>
</dbReference>
<organism evidence="12 13">
    <name type="scientific">Sphagnum jensenii</name>
    <dbReference type="NCBI Taxonomy" id="128206"/>
    <lineage>
        <taxon>Eukaryota</taxon>
        <taxon>Viridiplantae</taxon>
        <taxon>Streptophyta</taxon>
        <taxon>Embryophyta</taxon>
        <taxon>Bryophyta</taxon>
        <taxon>Sphagnophytina</taxon>
        <taxon>Sphagnopsida</taxon>
        <taxon>Sphagnales</taxon>
        <taxon>Sphagnaceae</taxon>
        <taxon>Sphagnum</taxon>
    </lineage>
</organism>
<evidence type="ECO:0000256" key="6">
    <source>
        <dbReference type="ARBA" id="ARBA00022989"/>
    </source>
</evidence>
<gene>
    <name evidence="12" type="ORF">CSSPJE1EN1_LOCUS17705</name>
</gene>
<dbReference type="InterPro" id="IPR001841">
    <property type="entry name" value="Znf_RING"/>
</dbReference>
<evidence type="ECO:0000256" key="1">
    <source>
        <dbReference type="ARBA" id="ARBA00004370"/>
    </source>
</evidence>
<feature type="transmembrane region" description="Helical" evidence="10">
    <location>
        <begin position="49"/>
        <end position="70"/>
    </location>
</feature>
<dbReference type="PANTHER" id="PTHR46539">
    <property type="entry name" value="E3 UBIQUITIN-PROTEIN LIGASE ATL42"/>
    <property type="match status" value="1"/>
</dbReference>
<dbReference type="SUPFAM" id="SSF57850">
    <property type="entry name" value="RING/U-box"/>
    <property type="match status" value="1"/>
</dbReference>
<keyword evidence="13" id="KW-1185">Reference proteome</keyword>
<evidence type="ECO:0000256" key="8">
    <source>
        <dbReference type="PROSITE-ProRule" id="PRU00175"/>
    </source>
</evidence>
<dbReference type="Gene3D" id="3.30.40.10">
    <property type="entry name" value="Zinc/RING finger domain, C3HC4 (zinc finger)"/>
    <property type="match status" value="1"/>
</dbReference>
<keyword evidence="6 10" id="KW-1133">Transmembrane helix</keyword>